<dbReference type="EMBL" id="JAOPJF010000001">
    <property type="protein sequence ID" value="KAK1150110.1"/>
    <property type="molecule type" value="Genomic_DNA"/>
</dbReference>
<proteinExistence type="predicted"/>
<accession>A0ACC3BGN5</accession>
<evidence type="ECO:0000313" key="1">
    <source>
        <dbReference type="EMBL" id="KAK1150110.1"/>
    </source>
</evidence>
<gene>
    <name evidence="1" type="ORF">N8T08_000007</name>
</gene>
<protein>
    <submittedName>
        <fullName evidence="1">Uncharacterized protein</fullName>
    </submittedName>
</protein>
<dbReference type="Proteomes" id="UP001177260">
    <property type="component" value="Unassembled WGS sequence"/>
</dbReference>
<comment type="caution">
    <text evidence="1">The sequence shown here is derived from an EMBL/GenBank/DDBJ whole genome shotgun (WGS) entry which is preliminary data.</text>
</comment>
<reference evidence="1 2" key="1">
    <citation type="journal article" date="2023" name="ACS Omega">
        <title>Identification of the Neoaspergillic Acid Biosynthesis Gene Cluster by Establishing an In Vitro CRISPR-Ribonucleoprotein Genetic System in Aspergillus melleus.</title>
        <authorList>
            <person name="Yuan B."/>
            <person name="Grau M.F."/>
            <person name="Murata R.M."/>
            <person name="Torok T."/>
            <person name="Venkateswaran K."/>
            <person name="Stajich J.E."/>
            <person name="Wang C.C.C."/>
        </authorList>
    </citation>
    <scope>NUCLEOTIDE SEQUENCE [LARGE SCALE GENOMIC DNA]</scope>
    <source>
        <strain evidence="1 2">IMV 1140</strain>
    </source>
</reference>
<evidence type="ECO:0000313" key="2">
    <source>
        <dbReference type="Proteomes" id="UP001177260"/>
    </source>
</evidence>
<name>A0ACC3BGN5_9EURO</name>
<sequence length="492" mass="53109">MPSGFRRLAADHAALHEDLPPNYLHPSEDSSGDDLTQLSTLLAGPQGTPYSQGLWRLHLRMPEDYPKSPPKATFRTRIWHPNVEESTGAVCVDTLKRDWKPTLTLKDVLITISCLLIYPNPDSALNSSAGSLLQENYEAFARQAKLMTSIHAPVPADMKQAVSEAKLRGEDAGTVIPEQEDGRLLRSRRNVKTQTVTMKKTSQTNAPATTPLTTAKSQTSPYQSDNQDISDEDDEDQLDDTENDSPAPTFSDDEPDNLSAASKENDPSLSPSPVKFFSSSPRKNAFGKRPLSVLTVPVDYPDPSSATGMGMASDGDTTDTDTDHPMTASEKNIAANHHSAVRDPQYHNSLDGSPQRKSPKLSLLHKGVNSSGRIRDDLQIFEDVPELPTGNGMDLDRQLSGDGKENHESSSSSSVSGSKGLRDRKLLSTSFPSTILASSSTIPAGNAATNTFPTAASRLGTSKLSRPGLLGSRKVSGSGMKKAKPRLGIRRL</sequence>
<keyword evidence="2" id="KW-1185">Reference proteome</keyword>
<organism evidence="1 2">
    <name type="scientific">Aspergillus melleus</name>
    <dbReference type="NCBI Taxonomy" id="138277"/>
    <lineage>
        <taxon>Eukaryota</taxon>
        <taxon>Fungi</taxon>
        <taxon>Dikarya</taxon>
        <taxon>Ascomycota</taxon>
        <taxon>Pezizomycotina</taxon>
        <taxon>Eurotiomycetes</taxon>
        <taxon>Eurotiomycetidae</taxon>
        <taxon>Eurotiales</taxon>
        <taxon>Aspergillaceae</taxon>
        <taxon>Aspergillus</taxon>
        <taxon>Aspergillus subgen. Circumdati</taxon>
    </lineage>
</organism>